<evidence type="ECO:0000313" key="1">
    <source>
        <dbReference type="EMBL" id="GIX61349.1"/>
    </source>
</evidence>
<gene>
    <name evidence="1" type="ORF">BcabD6B2_07840</name>
</gene>
<name>A0AAV4LRT8_BABCB</name>
<sequence>MAKYQVCNAVLNFVIRFFEGLCGINVESPNKNGVAKIIATLRSCVGTGKVPQGFSQLVDAIKGKVEEGFDKKIKQSNQTGKLNTVFTRLKDINATEEGVSISGETTAVENFLSQVERTLETNNSGYFATYCDKLKKLLENNELKDNTQQNSSALTYQKLQSDITGVTAATTNLNNDIRSINTNTDKKHLIPNAAVFSAVRDAAKSFIAELQAKAYMSFYNQSENPQAKWSQGFLSPYVDTNKRGAQIASSAFSGFTEFGTAATSLSSSKSSYASFTKELQKNVTTNGNNLSSDCPLSALFYGASYYFRYQQITTAKSAGGTPKTIREMLYFLAALQFSPQYDAFDGYVTEYFKTLTGNKSGEDFELKLQVADSGITSKPGSTSSSDTLSAADLKSYLASTFVLPPSLLGWLQGHSASISDEPWLHSLFSNSQLNLSIPSSGPGIFGALSNYAYALQFQLHFLYQQCSNTYTVGCGWNQCTFGKDMNKSSKDSCRIPYMRHWVYYDYW</sequence>
<dbReference type="Proteomes" id="UP001497744">
    <property type="component" value="Unassembled WGS sequence"/>
</dbReference>
<proteinExistence type="predicted"/>
<reference evidence="1 2" key="1">
    <citation type="submission" date="2021-06" db="EMBL/GenBank/DDBJ databases">
        <title>Genome sequence of Babesia caballi.</title>
        <authorList>
            <person name="Yamagishi J."/>
            <person name="Kidaka T."/>
            <person name="Ochi A."/>
        </authorList>
    </citation>
    <scope>NUCLEOTIDE SEQUENCE [LARGE SCALE GENOMIC DNA]</scope>
    <source>
        <strain evidence="1">USDA-D6B2</strain>
    </source>
</reference>
<organism evidence="1 2">
    <name type="scientific">Babesia caballi</name>
    <dbReference type="NCBI Taxonomy" id="5871"/>
    <lineage>
        <taxon>Eukaryota</taxon>
        <taxon>Sar</taxon>
        <taxon>Alveolata</taxon>
        <taxon>Apicomplexa</taxon>
        <taxon>Aconoidasida</taxon>
        <taxon>Piroplasmida</taxon>
        <taxon>Babesiidae</taxon>
        <taxon>Babesia</taxon>
    </lineage>
</organism>
<dbReference type="RefSeq" id="XP_067713420.1">
    <property type="nucleotide sequence ID" value="XM_067857319.1"/>
</dbReference>
<comment type="caution">
    <text evidence="1">The sequence shown here is derived from an EMBL/GenBank/DDBJ whole genome shotgun (WGS) entry which is preliminary data.</text>
</comment>
<accession>A0AAV4LRT8</accession>
<dbReference type="GeneID" id="94192832"/>
<dbReference type="EMBL" id="BPLF01000001">
    <property type="protein sequence ID" value="GIX61349.1"/>
    <property type="molecule type" value="Genomic_DNA"/>
</dbReference>
<keyword evidence="2" id="KW-1185">Reference proteome</keyword>
<dbReference type="InterPro" id="IPR024751">
    <property type="entry name" value="VESA1"/>
</dbReference>
<protein>
    <submittedName>
        <fullName evidence="1">Variant erythrocyte surface antigen-1, alpha subunit</fullName>
    </submittedName>
</protein>
<dbReference type="Pfam" id="PF12785">
    <property type="entry name" value="VESA1_N"/>
    <property type="match status" value="1"/>
</dbReference>
<dbReference type="AlphaFoldDB" id="A0AAV4LRT8"/>
<evidence type="ECO:0000313" key="2">
    <source>
        <dbReference type="Proteomes" id="UP001497744"/>
    </source>
</evidence>